<reference evidence="1 2" key="1">
    <citation type="submission" date="2016-11" db="EMBL/GenBank/DDBJ databases">
        <title>The macronuclear genome of Stentor coeruleus: a giant cell with tiny introns.</title>
        <authorList>
            <person name="Slabodnick M."/>
            <person name="Ruby J.G."/>
            <person name="Reiff S.B."/>
            <person name="Swart E.C."/>
            <person name="Gosai S."/>
            <person name="Prabakaran S."/>
            <person name="Witkowska E."/>
            <person name="Larue G.E."/>
            <person name="Fisher S."/>
            <person name="Freeman R.M."/>
            <person name="Gunawardena J."/>
            <person name="Chu W."/>
            <person name="Stover N.A."/>
            <person name="Gregory B.D."/>
            <person name="Nowacki M."/>
            <person name="Derisi J."/>
            <person name="Roy S.W."/>
            <person name="Marshall W.F."/>
            <person name="Sood P."/>
        </authorList>
    </citation>
    <scope>NUCLEOTIDE SEQUENCE [LARGE SCALE GENOMIC DNA]</scope>
    <source>
        <strain evidence="1">WM001</strain>
    </source>
</reference>
<keyword evidence="2" id="KW-1185">Reference proteome</keyword>
<dbReference type="Proteomes" id="UP000187209">
    <property type="component" value="Unassembled WGS sequence"/>
</dbReference>
<name>A0A1R2CKQ8_9CILI</name>
<organism evidence="1 2">
    <name type="scientific">Stentor coeruleus</name>
    <dbReference type="NCBI Taxonomy" id="5963"/>
    <lineage>
        <taxon>Eukaryota</taxon>
        <taxon>Sar</taxon>
        <taxon>Alveolata</taxon>
        <taxon>Ciliophora</taxon>
        <taxon>Postciliodesmatophora</taxon>
        <taxon>Heterotrichea</taxon>
        <taxon>Heterotrichida</taxon>
        <taxon>Stentoridae</taxon>
        <taxon>Stentor</taxon>
    </lineage>
</organism>
<gene>
    <name evidence="1" type="ORF">SteCoe_8335</name>
</gene>
<dbReference type="AlphaFoldDB" id="A0A1R2CKQ8"/>
<accession>A0A1R2CKQ8</accession>
<evidence type="ECO:0000313" key="2">
    <source>
        <dbReference type="Proteomes" id="UP000187209"/>
    </source>
</evidence>
<protein>
    <submittedName>
        <fullName evidence="1">Uncharacterized protein</fullName>
    </submittedName>
</protein>
<dbReference type="EMBL" id="MPUH01000124">
    <property type="protein sequence ID" value="OMJ89530.1"/>
    <property type="molecule type" value="Genomic_DNA"/>
</dbReference>
<proteinExistence type="predicted"/>
<evidence type="ECO:0000313" key="1">
    <source>
        <dbReference type="EMBL" id="OMJ89530.1"/>
    </source>
</evidence>
<dbReference type="OrthoDB" id="10679290at2759"/>
<comment type="caution">
    <text evidence="1">The sequence shown here is derived from an EMBL/GenBank/DDBJ whole genome shotgun (WGS) entry which is preliminary data.</text>
</comment>
<sequence>MQRRMTKVKTNVEEDVKVKKMIEGMLAKSENVWNKLLPEHKEILNATCLVDLFSIQEEDFQKKKSSPSFGFGINDLLVDEPSFNQGKILINAADPYHLHWSLSLEDRHKINLSKLYANFSGQAENAMKEKSIISDSKEEDDFPKTENILSRLSIFKSKLPSIKDLTKDQGKDQKTQFESNVFEGDNAKERLNVAGITEIDVNAECLLLIVHDGTYLFIKFEDPKFANIWIASFKLLLKAQQSSYRGTKDEYPGVKREWIKDISRDKEVRLEHKDRKYLIWILDPEVDSKLYRELKLMYWSKNGEINHFVIIDMRKTFNEITEAFKTVIDGFTNCILSRMIAMQYMNFFEISRYYMMLMSDFDNSSEIKGMSFYKDKQDKEPNERYYGLNSDGTFWDHRRKILKRYQLIKKEEVKSKVEKISKIHEDLLYSLDASDNKVLRALKIVQLQKQELRNLLSSISYISYKRRGKQGGRRAQKREAYEQVKKERNVVKATASVLKLLMFEETRPDLIPDNLRNKMTTEEDKRDGCCDIS</sequence>